<gene>
    <name evidence="2" type="ORF">CGI_10022441</name>
</gene>
<dbReference type="GO" id="GO:0006665">
    <property type="term" value="P:sphingolipid metabolic process"/>
    <property type="evidence" value="ECO:0007669"/>
    <property type="project" value="InterPro"/>
</dbReference>
<dbReference type="AlphaFoldDB" id="K1QY32"/>
<organism evidence="2">
    <name type="scientific">Magallana gigas</name>
    <name type="common">Pacific oyster</name>
    <name type="synonym">Crassostrea gigas</name>
    <dbReference type="NCBI Taxonomy" id="29159"/>
    <lineage>
        <taxon>Eukaryota</taxon>
        <taxon>Metazoa</taxon>
        <taxon>Spiralia</taxon>
        <taxon>Lophotrochozoa</taxon>
        <taxon>Mollusca</taxon>
        <taxon>Bivalvia</taxon>
        <taxon>Autobranchia</taxon>
        <taxon>Pteriomorphia</taxon>
        <taxon>Ostreida</taxon>
        <taxon>Ostreoidea</taxon>
        <taxon>Ostreidae</taxon>
        <taxon>Magallana</taxon>
    </lineage>
</organism>
<dbReference type="InterPro" id="IPR008138">
    <property type="entry name" value="SapB_2"/>
</dbReference>
<dbReference type="SMART" id="SM00741">
    <property type="entry name" value="SapB"/>
    <property type="match status" value="5"/>
</dbReference>
<feature type="domain" description="Saposin B-type" evidence="1">
    <location>
        <begin position="301"/>
        <end position="378"/>
    </location>
</feature>
<name>K1QY32_MAGGI</name>
<dbReference type="GO" id="GO:0016020">
    <property type="term" value="C:membrane"/>
    <property type="evidence" value="ECO:0007669"/>
    <property type="project" value="GOC"/>
</dbReference>
<dbReference type="InterPro" id="IPR007856">
    <property type="entry name" value="SapB_1"/>
</dbReference>
<evidence type="ECO:0000259" key="1">
    <source>
        <dbReference type="PROSITE" id="PS50015"/>
    </source>
</evidence>
<evidence type="ECO:0000313" key="2">
    <source>
        <dbReference type="EMBL" id="EKC36049.1"/>
    </source>
</evidence>
<dbReference type="HOGENOM" id="CLU_318926_0_0_1"/>
<proteinExistence type="predicted"/>
<feature type="domain" description="Saposin B-type" evidence="1">
    <location>
        <begin position="553"/>
        <end position="632"/>
    </location>
</feature>
<dbReference type="PANTHER" id="PTHR11480">
    <property type="entry name" value="SAPOSIN-RELATED"/>
    <property type="match status" value="1"/>
</dbReference>
<dbReference type="InterPro" id="IPR008139">
    <property type="entry name" value="SaposinB_dom"/>
</dbReference>
<feature type="domain" description="Saposin B-type" evidence="1">
    <location>
        <begin position="651"/>
        <end position="730"/>
    </location>
</feature>
<dbReference type="InParanoid" id="K1QY32"/>
<feature type="domain" description="Saposin B-type" evidence="1">
    <location>
        <begin position="400"/>
        <end position="477"/>
    </location>
</feature>
<dbReference type="InterPro" id="IPR008373">
    <property type="entry name" value="Saposin"/>
</dbReference>
<dbReference type="InterPro" id="IPR011001">
    <property type="entry name" value="Saposin-like"/>
</dbReference>
<dbReference type="Pfam" id="PF03489">
    <property type="entry name" value="SapB_2"/>
    <property type="match status" value="1"/>
</dbReference>
<dbReference type="GO" id="GO:0005764">
    <property type="term" value="C:lysosome"/>
    <property type="evidence" value="ECO:0007669"/>
    <property type="project" value="InterPro"/>
</dbReference>
<dbReference type="Pfam" id="PF05184">
    <property type="entry name" value="SapB_1"/>
    <property type="match status" value="3"/>
</dbReference>
<dbReference type="InterPro" id="IPR051428">
    <property type="entry name" value="Sphingo_Act-Surfact_Prot"/>
</dbReference>
<sequence length="730" mass="81187">MAPAIVKHLEDGIDPASTCVYMKLCTQETELVEFNRKDECDEYKDKIIQALIDGVTGDEICKLIKLCTAKTEEYFSQVPVPKIQEVADEVGNQNGGKYCDICEILMGIIDTQISMNKSSKEINSTIYTICQLFSRDVMIVDLKCELCTVIINLLDSQLEKNASAATINNTVFSLCALLPAEIKQSCEAIAPTIVKKIEGGFDPQTACKDIRLCTDTFSGVLDDSWLDVVNQLKEQNNMNKNLECELVAPTIVKELANGLDPLKTCEKVKLCTNGTLNTGLLQGLKEHVNRVIRGPSVSAPQDAKCELCEFLVTIIDKELGQNASLEKINSTIYGLCNLLPAAIKPECELIAPSIVKELAKGLDPLKTCETVKLCTNGSRGYDQKEESRKEMENEAKRVKDSLGCQVCEFVVQIVDEYIKNNSTGESINTTVYKICALLPEPIQDLCNQAAPQIVKTIEDGVDPKKVCTEIKLCQSGARTMALTIPGVSCEMCHGLVEAVLPSQYTELLAVKLCEVTCPREQVRHRRSVVKKMSHFEADLFRAGTEKIKVKVGRDIECDVCTWLAEATNIFLKDNKTEDSIEKYLDAICKFIPEPYSKTCQATVPLIIKELEHGFEPEKLCKELVPEDCKNVTKVVGDMPEVFSFVQEIEEPSQKCDLCKKVMKIFADELDKDDAKVLAYIEDICHRLPNPTNNACLNFVSTEYTVIAEKIIQKLLDPTQVCEMVKVCPEE</sequence>
<dbReference type="EMBL" id="JH818298">
    <property type="protein sequence ID" value="EKC36049.1"/>
    <property type="molecule type" value="Genomic_DNA"/>
</dbReference>
<feature type="domain" description="Saposin B-type" evidence="1">
    <location>
        <begin position="140"/>
        <end position="217"/>
    </location>
</feature>
<reference evidence="2" key="1">
    <citation type="journal article" date="2012" name="Nature">
        <title>The oyster genome reveals stress adaptation and complexity of shell formation.</title>
        <authorList>
            <person name="Zhang G."/>
            <person name="Fang X."/>
            <person name="Guo X."/>
            <person name="Li L."/>
            <person name="Luo R."/>
            <person name="Xu F."/>
            <person name="Yang P."/>
            <person name="Zhang L."/>
            <person name="Wang X."/>
            <person name="Qi H."/>
            <person name="Xiong Z."/>
            <person name="Que H."/>
            <person name="Xie Y."/>
            <person name="Holland P.W."/>
            <person name="Paps J."/>
            <person name="Zhu Y."/>
            <person name="Wu F."/>
            <person name="Chen Y."/>
            <person name="Wang J."/>
            <person name="Peng C."/>
            <person name="Meng J."/>
            <person name="Yang L."/>
            <person name="Liu J."/>
            <person name="Wen B."/>
            <person name="Zhang N."/>
            <person name="Huang Z."/>
            <person name="Zhu Q."/>
            <person name="Feng Y."/>
            <person name="Mount A."/>
            <person name="Hedgecock D."/>
            <person name="Xu Z."/>
            <person name="Liu Y."/>
            <person name="Domazet-Loso T."/>
            <person name="Du Y."/>
            <person name="Sun X."/>
            <person name="Zhang S."/>
            <person name="Liu B."/>
            <person name="Cheng P."/>
            <person name="Jiang X."/>
            <person name="Li J."/>
            <person name="Fan D."/>
            <person name="Wang W."/>
            <person name="Fu W."/>
            <person name="Wang T."/>
            <person name="Wang B."/>
            <person name="Zhang J."/>
            <person name="Peng Z."/>
            <person name="Li Y."/>
            <person name="Li N."/>
            <person name="Wang J."/>
            <person name="Chen M."/>
            <person name="He Y."/>
            <person name="Tan F."/>
            <person name="Song X."/>
            <person name="Zheng Q."/>
            <person name="Huang R."/>
            <person name="Yang H."/>
            <person name="Du X."/>
            <person name="Chen L."/>
            <person name="Yang M."/>
            <person name="Gaffney P.M."/>
            <person name="Wang S."/>
            <person name="Luo L."/>
            <person name="She Z."/>
            <person name="Ming Y."/>
            <person name="Huang W."/>
            <person name="Zhang S."/>
            <person name="Huang B."/>
            <person name="Zhang Y."/>
            <person name="Qu T."/>
            <person name="Ni P."/>
            <person name="Miao G."/>
            <person name="Wang J."/>
            <person name="Wang Q."/>
            <person name="Steinberg C.E."/>
            <person name="Wang H."/>
            <person name="Li N."/>
            <person name="Qian L."/>
            <person name="Zhang G."/>
            <person name="Li Y."/>
            <person name="Yang H."/>
            <person name="Liu X."/>
            <person name="Wang J."/>
            <person name="Yin Y."/>
            <person name="Wang J."/>
        </authorList>
    </citation>
    <scope>NUCLEOTIDE SEQUENCE [LARGE SCALE GENOMIC DNA]</scope>
    <source>
        <strain evidence="2">05x7-T-G4-1.051#20</strain>
    </source>
</reference>
<dbReference type="SUPFAM" id="SSF47862">
    <property type="entry name" value="Saposin"/>
    <property type="match status" value="6"/>
</dbReference>
<dbReference type="Gene3D" id="1.10.225.10">
    <property type="entry name" value="Saposin-like"/>
    <property type="match status" value="6"/>
</dbReference>
<dbReference type="PANTHER" id="PTHR11480:SF3">
    <property type="entry name" value="BCDNA.GH08312"/>
    <property type="match status" value="1"/>
</dbReference>
<dbReference type="PROSITE" id="PS50015">
    <property type="entry name" value="SAP_B"/>
    <property type="match status" value="5"/>
</dbReference>
<accession>K1QY32</accession>
<dbReference type="PRINTS" id="PR01797">
    <property type="entry name" value="SAPOSIN"/>
</dbReference>
<protein>
    <submittedName>
        <fullName evidence="2">Proactivator polypeptide</fullName>
    </submittedName>
</protein>